<feature type="domain" description="Pyrroline-5-carboxylate reductase catalytic N-terminal" evidence="1">
    <location>
        <begin position="2"/>
        <end position="52"/>
    </location>
</feature>
<keyword evidence="3" id="KW-1185">Reference proteome</keyword>
<dbReference type="InterPro" id="IPR036291">
    <property type="entry name" value="NAD(P)-bd_dom_sf"/>
</dbReference>
<reference evidence="2" key="1">
    <citation type="submission" date="2022-10" db="EMBL/GenBank/DDBJ databases">
        <title>Roseovarius pelagicus sp. nov., isolated from Arctic seawater.</title>
        <authorList>
            <person name="Hong Y.W."/>
            <person name="Hwang C.Y."/>
        </authorList>
    </citation>
    <scope>NUCLEOTIDE SEQUENCE</scope>
    <source>
        <strain evidence="2">HL-MP18</strain>
        <plasmid evidence="2">unnamed2</plasmid>
    </source>
</reference>
<dbReference type="InterPro" id="IPR028939">
    <property type="entry name" value="P5C_Rdtase_cat_N"/>
</dbReference>
<dbReference type="EMBL" id="CP106737">
    <property type="protein sequence ID" value="UXX81591.1"/>
    <property type="molecule type" value="Genomic_DNA"/>
</dbReference>
<proteinExistence type="predicted"/>
<evidence type="ECO:0000259" key="1">
    <source>
        <dbReference type="Pfam" id="PF03807"/>
    </source>
</evidence>
<dbReference type="SUPFAM" id="SSF51735">
    <property type="entry name" value="NAD(P)-binding Rossmann-fold domains"/>
    <property type="match status" value="1"/>
</dbReference>
<sequence>MRIGITGLGTIASSVVRGLVNDGHQIVVSERSIANASALSRTFGNVTVASNQRGSRAK</sequence>
<accession>A0ABY6D627</accession>
<dbReference type="Pfam" id="PF03807">
    <property type="entry name" value="F420_oxidored"/>
    <property type="match status" value="1"/>
</dbReference>
<geneLocation type="plasmid" evidence="2 3">
    <name>unnamed2</name>
</geneLocation>
<dbReference type="Proteomes" id="UP001064087">
    <property type="component" value="Plasmid unnamed2"/>
</dbReference>
<evidence type="ECO:0000313" key="2">
    <source>
        <dbReference type="EMBL" id="UXX81591.1"/>
    </source>
</evidence>
<keyword evidence="2" id="KW-0614">Plasmid</keyword>
<gene>
    <name evidence="2" type="ORF">N7U68_00595</name>
</gene>
<evidence type="ECO:0000313" key="3">
    <source>
        <dbReference type="Proteomes" id="UP001064087"/>
    </source>
</evidence>
<organism evidence="2 3">
    <name type="scientific">Roseovarius pelagicus</name>
    <dbReference type="NCBI Taxonomy" id="2980108"/>
    <lineage>
        <taxon>Bacteria</taxon>
        <taxon>Pseudomonadati</taxon>
        <taxon>Pseudomonadota</taxon>
        <taxon>Alphaproteobacteria</taxon>
        <taxon>Rhodobacterales</taxon>
        <taxon>Roseobacteraceae</taxon>
        <taxon>Roseovarius</taxon>
    </lineage>
</organism>
<name>A0ABY6D627_9RHOB</name>
<protein>
    <submittedName>
        <fullName evidence="2">NAD(P)-binding domain-containing protein</fullName>
    </submittedName>
</protein>
<dbReference type="RefSeq" id="WP_165198409.1">
    <property type="nucleotide sequence ID" value="NZ_CP106737.1"/>
</dbReference>
<dbReference type="Gene3D" id="3.40.50.720">
    <property type="entry name" value="NAD(P)-binding Rossmann-like Domain"/>
    <property type="match status" value="1"/>
</dbReference>